<sequence length="208" mass="22808">MKSSVYRNVGITASCLGLLIALVGYFGVNVSFESTNPDTSSQLPTETTQWETTSVLPQKGISASLSTPVNTPTNEVEHSIRENTYPVLAERDKSASKGNNQGTLRMSNQTNQPVRLALLARQSLAKGSGTKQANYDVPAHWDFAPQEGSEKGLILSLPQNNLKLEKGDILVAFAQDGSRRYWGPYVVGETQLPKWNSQTREWQLVLSP</sequence>
<gene>
    <name evidence="3" type="ORF">LC586_06955</name>
</gene>
<dbReference type="EMBL" id="JAIVFQ010000006">
    <property type="protein sequence ID" value="MCC5598961.1"/>
    <property type="molecule type" value="Genomic_DNA"/>
</dbReference>
<reference evidence="3 4" key="1">
    <citation type="journal article" date="2021" name="Microorganisms">
        <title>Genome Evolution of Filamentous Cyanobacterium Nostoc Species: From Facultative Symbiosis to Free Living.</title>
        <authorList>
            <person name="Huo D."/>
            <person name="Li H."/>
            <person name="Cai F."/>
            <person name="Guo X."/>
            <person name="Qiao Z."/>
            <person name="Wang W."/>
            <person name="Yu G."/>
            <person name="Li R."/>
        </authorList>
    </citation>
    <scope>NUCLEOTIDE SEQUENCE [LARGE SCALE GENOMIC DNA]</scope>
    <source>
        <strain evidence="3 4">CHAB 5714</strain>
    </source>
</reference>
<evidence type="ECO:0000313" key="3">
    <source>
        <dbReference type="EMBL" id="MCC5598961.1"/>
    </source>
</evidence>
<keyword evidence="4" id="KW-1185">Reference proteome</keyword>
<accession>A0ABS8I487</accession>
<feature type="region of interest" description="Disordered" evidence="1">
    <location>
        <begin position="89"/>
        <end position="110"/>
    </location>
</feature>
<protein>
    <submittedName>
        <fullName evidence="3">Uncharacterized protein</fullName>
    </submittedName>
</protein>
<evidence type="ECO:0000313" key="4">
    <source>
        <dbReference type="Proteomes" id="UP001199525"/>
    </source>
</evidence>
<organism evidence="3 4">
    <name type="scientific">Nostoc favosum CHAB5714</name>
    <dbReference type="NCBI Taxonomy" id="2780399"/>
    <lineage>
        <taxon>Bacteria</taxon>
        <taxon>Bacillati</taxon>
        <taxon>Cyanobacteriota</taxon>
        <taxon>Cyanophyceae</taxon>
        <taxon>Nostocales</taxon>
        <taxon>Nostocaceae</taxon>
        <taxon>Nostoc</taxon>
        <taxon>Nostoc favosum</taxon>
    </lineage>
</organism>
<dbReference type="RefSeq" id="WP_229483853.1">
    <property type="nucleotide sequence ID" value="NZ_JAIVFQ010000006.1"/>
</dbReference>
<keyword evidence="2" id="KW-0472">Membrane</keyword>
<keyword evidence="2" id="KW-0812">Transmembrane</keyword>
<dbReference type="Proteomes" id="UP001199525">
    <property type="component" value="Unassembled WGS sequence"/>
</dbReference>
<evidence type="ECO:0000256" key="1">
    <source>
        <dbReference type="SAM" id="MobiDB-lite"/>
    </source>
</evidence>
<name>A0ABS8I487_9NOSO</name>
<evidence type="ECO:0000256" key="2">
    <source>
        <dbReference type="SAM" id="Phobius"/>
    </source>
</evidence>
<proteinExistence type="predicted"/>
<comment type="caution">
    <text evidence="3">The sequence shown here is derived from an EMBL/GenBank/DDBJ whole genome shotgun (WGS) entry which is preliminary data.</text>
</comment>
<feature type="transmembrane region" description="Helical" evidence="2">
    <location>
        <begin position="9"/>
        <end position="28"/>
    </location>
</feature>
<keyword evidence="2" id="KW-1133">Transmembrane helix</keyword>
<feature type="compositionally biased region" description="Polar residues" evidence="1">
    <location>
        <begin position="96"/>
        <end position="110"/>
    </location>
</feature>